<comment type="caution">
    <text evidence="8">The sequence shown here is derived from an EMBL/GenBank/DDBJ whole genome shotgun (WGS) entry which is preliminary data.</text>
</comment>
<dbReference type="InterPro" id="IPR015927">
    <property type="entry name" value="Peptidase_S24_S26A/B/C"/>
</dbReference>
<evidence type="ECO:0000259" key="7">
    <source>
        <dbReference type="PROSITE" id="PS50943"/>
    </source>
</evidence>
<keyword evidence="2" id="KW-0378">Hydrolase</keyword>
<dbReference type="Gene3D" id="1.10.260.40">
    <property type="entry name" value="lambda repressor-like DNA-binding domains"/>
    <property type="match status" value="1"/>
</dbReference>
<dbReference type="Gene3D" id="2.10.109.10">
    <property type="entry name" value="Umud Fragment, subunit A"/>
    <property type="match status" value="1"/>
</dbReference>
<keyword evidence="3" id="KW-0805">Transcription regulation</keyword>
<dbReference type="InterPro" id="IPR001387">
    <property type="entry name" value="Cro/C1-type_HTH"/>
</dbReference>
<dbReference type="PANTHER" id="PTHR40661">
    <property type="match status" value="1"/>
</dbReference>
<evidence type="ECO:0000256" key="6">
    <source>
        <dbReference type="SAM" id="Coils"/>
    </source>
</evidence>
<dbReference type="CDD" id="cd06462">
    <property type="entry name" value="Peptidase_S24_S26"/>
    <property type="match status" value="1"/>
</dbReference>
<keyword evidence="5" id="KW-0804">Transcription</keyword>
<evidence type="ECO:0000256" key="5">
    <source>
        <dbReference type="ARBA" id="ARBA00023163"/>
    </source>
</evidence>
<evidence type="ECO:0000256" key="1">
    <source>
        <dbReference type="ARBA" id="ARBA00022670"/>
    </source>
</evidence>
<sequence length="317" mass="35998">MESLGLRIKQLREGQKMAKSALGVIAGLTGQGITDIEEGVSKDPKAQALLKIAQHFQVDLTWLITGEGSMRKELYTQKELPTKSEANERPLVYGRITDQPDHPIFGYELNAATGIERRPKPSSGPLLIATQDTQGNITIPIINHKAAANYLSGYQSQEYFENLAPMTMPRFMINGGQHAVFQVTGESMEPTFFDGEYVICTKLETSEWATIPDFNVCVVVSERLGVQLKRIKSRLKTKGFIRCKSDNKQHSDFTLRGEEILELWMFKWKLSPFAVNRAEELYKKVDTLEENLDDQRTVIEQIMEEMRQIKKEIPKTN</sequence>
<keyword evidence="9" id="KW-1185">Reference proteome</keyword>
<reference evidence="9" key="1">
    <citation type="journal article" date="2019" name="Int. J. Syst. Evol. Microbiol.">
        <title>The Global Catalogue of Microorganisms (GCM) 10K type strain sequencing project: providing services to taxonomists for standard genome sequencing and annotation.</title>
        <authorList>
            <consortium name="The Broad Institute Genomics Platform"/>
            <consortium name="The Broad Institute Genome Sequencing Center for Infectious Disease"/>
            <person name="Wu L."/>
            <person name="Ma J."/>
        </authorList>
    </citation>
    <scope>NUCLEOTIDE SEQUENCE [LARGE SCALE GENOMIC DNA]</scope>
    <source>
        <strain evidence="9">JCM 17917</strain>
    </source>
</reference>
<feature type="domain" description="HTH cro/C1-type" evidence="7">
    <location>
        <begin position="8"/>
        <end position="63"/>
    </location>
</feature>
<dbReference type="SUPFAM" id="SSF47413">
    <property type="entry name" value="lambda repressor-like DNA-binding domains"/>
    <property type="match status" value="1"/>
</dbReference>
<name>A0ABP8FBR6_9BACT</name>
<keyword evidence="4" id="KW-0238">DNA-binding</keyword>
<keyword evidence="1" id="KW-0645">Protease</keyword>
<dbReference type="InterPro" id="IPR036286">
    <property type="entry name" value="LexA/Signal_pep-like_sf"/>
</dbReference>
<evidence type="ECO:0000313" key="9">
    <source>
        <dbReference type="Proteomes" id="UP001501844"/>
    </source>
</evidence>
<keyword evidence="6" id="KW-0175">Coiled coil</keyword>
<dbReference type="PROSITE" id="PS00501">
    <property type="entry name" value="SPASE_I_1"/>
    <property type="match status" value="1"/>
</dbReference>
<evidence type="ECO:0000313" key="8">
    <source>
        <dbReference type="EMBL" id="GAA4299647.1"/>
    </source>
</evidence>
<evidence type="ECO:0000256" key="4">
    <source>
        <dbReference type="ARBA" id="ARBA00023125"/>
    </source>
</evidence>
<dbReference type="PANTHER" id="PTHR40661:SF3">
    <property type="entry name" value="FELS-1 PROPHAGE TRANSCRIPTIONAL REGULATOR"/>
    <property type="match status" value="1"/>
</dbReference>
<dbReference type="Proteomes" id="UP001501844">
    <property type="component" value="Unassembled WGS sequence"/>
</dbReference>
<evidence type="ECO:0000256" key="3">
    <source>
        <dbReference type="ARBA" id="ARBA00023015"/>
    </source>
</evidence>
<dbReference type="InterPro" id="IPR019756">
    <property type="entry name" value="Pept_S26A_signal_pept_1_Ser-AS"/>
</dbReference>
<accession>A0ABP8FBR6</accession>
<gene>
    <name evidence="8" type="ORF">GCM10023183_09140</name>
</gene>
<evidence type="ECO:0000256" key="2">
    <source>
        <dbReference type="ARBA" id="ARBA00022801"/>
    </source>
</evidence>
<dbReference type="EMBL" id="BAABGX010000001">
    <property type="protein sequence ID" value="GAA4299647.1"/>
    <property type="molecule type" value="Genomic_DNA"/>
</dbReference>
<dbReference type="InterPro" id="IPR010982">
    <property type="entry name" value="Lambda_DNA-bd_dom_sf"/>
</dbReference>
<protein>
    <recommendedName>
        <fullName evidence="7">HTH cro/C1-type domain-containing protein</fullName>
    </recommendedName>
</protein>
<proteinExistence type="predicted"/>
<dbReference type="CDD" id="cd00093">
    <property type="entry name" value="HTH_XRE"/>
    <property type="match status" value="1"/>
</dbReference>
<dbReference type="SMART" id="SM00530">
    <property type="entry name" value="HTH_XRE"/>
    <property type="match status" value="1"/>
</dbReference>
<feature type="coiled-coil region" evidence="6">
    <location>
        <begin position="278"/>
        <end position="312"/>
    </location>
</feature>
<organism evidence="8 9">
    <name type="scientific">Nibribacter koreensis</name>
    <dbReference type="NCBI Taxonomy" id="1084519"/>
    <lineage>
        <taxon>Bacteria</taxon>
        <taxon>Pseudomonadati</taxon>
        <taxon>Bacteroidota</taxon>
        <taxon>Cytophagia</taxon>
        <taxon>Cytophagales</taxon>
        <taxon>Hymenobacteraceae</taxon>
        <taxon>Nibribacter</taxon>
    </lineage>
</organism>
<dbReference type="Pfam" id="PF00717">
    <property type="entry name" value="Peptidase_S24"/>
    <property type="match status" value="1"/>
</dbReference>
<dbReference type="PROSITE" id="PS50943">
    <property type="entry name" value="HTH_CROC1"/>
    <property type="match status" value="1"/>
</dbReference>
<dbReference type="Pfam" id="PF12844">
    <property type="entry name" value="HTH_19"/>
    <property type="match status" value="1"/>
</dbReference>
<dbReference type="SUPFAM" id="SSF51306">
    <property type="entry name" value="LexA/Signal peptidase"/>
    <property type="match status" value="1"/>
</dbReference>